<dbReference type="EMBL" id="FORU01000001">
    <property type="protein sequence ID" value="SFI83683.1"/>
    <property type="molecule type" value="Genomic_DNA"/>
</dbReference>
<reference evidence="3" key="1">
    <citation type="submission" date="2016-10" db="EMBL/GenBank/DDBJ databases">
        <authorList>
            <person name="Varghese N."/>
            <person name="Submissions S."/>
        </authorList>
    </citation>
    <scope>NUCLEOTIDE SEQUENCE [LARGE SCALE GENOMIC DNA]</scope>
    <source>
        <strain evidence="3">DSM 26542</strain>
    </source>
</reference>
<dbReference type="Pfam" id="PF12725">
    <property type="entry name" value="DUF3810"/>
    <property type="match status" value="1"/>
</dbReference>
<keyword evidence="1" id="KW-0812">Transmembrane</keyword>
<evidence type="ECO:0000313" key="3">
    <source>
        <dbReference type="Proteomes" id="UP000243887"/>
    </source>
</evidence>
<feature type="transmembrane region" description="Helical" evidence="1">
    <location>
        <begin position="7"/>
        <end position="24"/>
    </location>
</feature>
<dbReference type="STRING" id="1150112.SAMN04487893_101315"/>
<keyword evidence="3" id="KW-1185">Reference proteome</keyword>
<proteinExistence type="predicted"/>
<evidence type="ECO:0008006" key="4">
    <source>
        <dbReference type="Google" id="ProtNLM"/>
    </source>
</evidence>
<dbReference type="OrthoDB" id="1048788at2"/>
<keyword evidence="1" id="KW-0472">Membrane</keyword>
<evidence type="ECO:0000256" key="1">
    <source>
        <dbReference type="SAM" id="Phobius"/>
    </source>
</evidence>
<dbReference type="RefSeq" id="WP_090677684.1">
    <property type="nucleotide sequence ID" value="NZ_FORU01000001.1"/>
</dbReference>
<name>A0A1I3LG02_9FLAO</name>
<accession>A0A1I3LG02</accession>
<protein>
    <recommendedName>
        <fullName evidence="4">Amino acid permease</fullName>
    </recommendedName>
</protein>
<dbReference type="AlphaFoldDB" id="A0A1I3LG02"/>
<keyword evidence="1" id="KW-1133">Transmembrane helix</keyword>
<dbReference type="Proteomes" id="UP000243887">
    <property type="component" value="Unassembled WGS sequence"/>
</dbReference>
<organism evidence="2 3">
    <name type="scientific">Myroides guanonis</name>
    <dbReference type="NCBI Taxonomy" id="1150112"/>
    <lineage>
        <taxon>Bacteria</taxon>
        <taxon>Pseudomonadati</taxon>
        <taxon>Bacteroidota</taxon>
        <taxon>Flavobacteriia</taxon>
        <taxon>Flavobacteriales</taxon>
        <taxon>Flavobacteriaceae</taxon>
        <taxon>Myroides</taxon>
    </lineage>
</organism>
<dbReference type="InterPro" id="IPR024294">
    <property type="entry name" value="DUF3810"/>
</dbReference>
<feature type="transmembrane region" description="Helical" evidence="1">
    <location>
        <begin position="94"/>
        <end position="112"/>
    </location>
</feature>
<feature type="transmembrane region" description="Helical" evidence="1">
    <location>
        <begin position="61"/>
        <end position="78"/>
    </location>
</feature>
<sequence>MRNFITISVWILIAFIQLIVLNIFKKNPEWVEYYYTNTFYFHTSQVIRFTFGKFPFSVGDILYTFIITYVIFKIFILFKNKNGIKKLIFQLSQLLIKVVIVFFLIFNILWGFNNYRIPLNQQLNIDTQYTQEELLNITSRLIEKANRLQIQINSDSTQPVKINYPTNKILVDAQKGVRQLNSDLNWKEFKNNSLKKSFLSLPLTYMGFSGYLNPFTNEAQVNYKIPKIGMIVTATHETAHQMGIAKESEANLIGYLGALKQQDILYQYAATIYALRFCLSTLERNSYSNLNQFTSKISEGVLFNLNESQLFWSQYKGPSNTFFKMFYGNFLKATNQKEGIYSYNRFVDLLINYHKTVSL</sequence>
<gene>
    <name evidence="2" type="ORF">SAMN04487893_101315</name>
</gene>
<evidence type="ECO:0000313" key="2">
    <source>
        <dbReference type="EMBL" id="SFI83683.1"/>
    </source>
</evidence>